<dbReference type="EMBL" id="CAJVQC010166088">
    <property type="protein sequence ID" value="CAG8849543.1"/>
    <property type="molecule type" value="Genomic_DNA"/>
</dbReference>
<accession>A0ACA9SZ48</accession>
<dbReference type="Proteomes" id="UP000789920">
    <property type="component" value="Unassembled WGS sequence"/>
</dbReference>
<organism evidence="1 2">
    <name type="scientific">Racocetra persica</name>
    <dbReference type="NCBI Taxonomy" id="160502"/>
    <lineage>
        <taxon>Eukaryota</taxon>
        <taxon>Fungi</taxon>
        <taxon>Fungi incertae sedis</taxon>
        <taxon>Mucoromycota</taxon>
        <taxon>Glomeromycotina</taxon>
        <taxon>Glomeromycetes</taxon>
        <taxon>Diversisporales</taxon>
        <taxon>Gigasporaceae</taxon>
        <taxon>Racocetra</taxon>
    </lineage>
</organism>
<evidence type="ECO:0000313" key="1">
    <source>
        <dbReference type="EMBL" id="CAG8849543.1"/>
    </source>
</evidence>
<evidence type="ECO:0000313" key="2">
    <source>
        <dbReference type="Proteomes" id="UP000789920"/>
    </source>
</evidence>
<feature type="non-terminal residue" evidence="1">
    <location>
        <position position="1"/>
    </location>
</feature>
<keyword evidence="2" id="KW-1185">Reference proteome</keyword>
<name>A0ACA9SZ48_9GLOM</name>
<comment type="caution">
    <text evidence="1">The sequence shown here is derived from an EMBL/GenBank/DDBJ whole genome shotgun (WGS) entry which is preliminary data.</text>
</comment>
<gene>
    <name evidence="1" type="ORF">RPERSI_LOCUS35642</name>
</gene>
<protein>
    <submittedName>
        <fullName evidence="1">3609_t:CDS:1</fullName>
    </submittedName>
</protein>
<proteinExistence type="predicted"/>
<sequence>AGVYVMLSRVQRLKDIMMLRPFDQSKLNVTMDPDLKKKLDHFDECSKTTEYLLL</sequence>
<reference evidence="1" key="1">
    <citation type="submission" date="2021-06" db="EMBL/GenBank/DDBJ databases">
        <authorList>
            <person name="Kallberg Y."/>
            <person name="Tangrot J."/>
            <person name="Rosling A."/>
        </authorList>
    </citation>
    <scope>NUCLEOTIDE SEQUENCE</scope>
    <source>
        <strain evidence="1">MA461A</strain>
    </source>
</reference>